<dbReference type="PANTHER" id="PTHR43328">
    <property type="entry name" value="ACETYLTRANSFERASE-RELATED"/>
    <property type="match status" value="1"/>
</dbReference>
<name>A0A232LRW1_9EURO</name>
<sequence length="241" mass="26851">MPIEYNSQTSEPFIRLHPPHHNIILTLPRPGPADEDALVAALNDPQVYVKFLSTPPLPFLREHATEYIARSIEDCDRLLREWDAGSGFVDGCPFRCIREESTEADDDDDDDVLIGDITFFRYEFPPGSEGEEQEKAQERNKNLAAGNTDLLWGVGFGLSPSHHRRGIMTAALRTVIEEWALPCMNARVIKASALAENEGSLKVLMKNGFHLETTVDWQMPPASKGGGKKSVNVLRWVAPDA</sequence>
<organism evidence="2 3">
    <name type="scientific">Elaphomyces granulatus</name>
    <dbReference type="NCBI Taxonomy" id="519963"/>
    <lineage>
        <taxon>Eukaryota</taxon>
        <taxon>Fungi</taxon>
        <taxon>Dikarya</taxon>
        <taxon>Ascomycota</taxon>
        <taxon>Pezizomycotina</taxon>
        <taxon>Eurotiomycetes</taxon>
        <taxon>Eurotiomycetidae</taxon>
        <taxon>Eurotiales</taxon>
        <taxon>Elaphomycetaceae</taxon>
        <taxon>Elaphomyces</taxon>
    </lineage>
</organism>
<dbReference type="InterPro" id="IPR016181">
    <property type="entry name" value="Acyl_CoA_acyltransferase"/>
</dbReference>
<dbReference type="AlphaFoldDB" id="A0A232LRW1"/>
<dbReference type="PANTHER" id="PTHR43328:SF1">
    <property type="entry name" value="N-ACETYLTRANSFERASE DOMAIN-CONTAINING PROTEIN"/>
    <property type="match status" value="1"/>
</dbReference>
<reference evidence="2 3" key="1">
    <citation type="journal article" date="2015" name="Environ. Microbiol.">
        <title>Metagenome sequence of Elaphomyces granulatus from sporocarp tissue reveals Ascomycota ectomycorrhizal fingerprints of genome expansion and a Proteobacteria-rich microbiome.</title>
        <authorList>
            <person name="Quandt C.A."/>
            <person name="Kohler A."/>
            <person name="Hesse C.N."/>
            <person name="Sharpton T.J."/>
            <person name="Martin F."/>
            <person name="Spatafora J.W."/>
        </authorList>
    </citation>
    <scope>NUCLEOTIDE SEQUENCE [LARGE SCALE GENOMIC DNA]</scope>
    <source>
        <strain evidence="2 3">OSC145934</strain>
    </source>
</reference>
<dbReference type="Pfam" id="PF13302">
    <property type="entry name" value="Acetyltransf_3"/>
    <property type="match status" value="1"/>
</dbReference>
<evidence type="ECO:0000313" key="2">
    <source>
        <dbReference type="EMBL" id="OXV06900.1"/>
    </source>
</evidence>
<dbReference type="Proteomes" id="UP000243515">
    <property type="component" value="Unassembled WGS sequence"/>
</dbReference>
<feature type="domain" description="N-acetyltransferase" evidence="1">
    <location>
        <begin position="25"/>
        <end position="210"/>
    </location>
</feature>
<comment type="caution">
    <text evidence="2">The sequence shown here is derived from an EMBL/GenBank/DDBJ whole genome shotgun (WGS) entry which is preliminary data.</text>
</comment>
<dbReference type="EMBL" id="NPHW01005304">
    <property type="protein sequence ID" value="OXV06900.1"/>
    <property type="molecule type" value="Genomic_DNA"/>
</dbReference>
<dbReference type="SUPFAM" id="SSF55729">
    <property type="entry name" value="Acyl-CoA N-acyltransferases (Nat)"/>
    <property type="match status" value="1"/>
</dbReference>
<dbReference type="GO" id="GO:0016747">
    <property type="term" value="F:acyltransferase activity, transferring groups other than amino-acyl groups"/>
    <property type="evidence" value="ECO:0007669"/>
    <property type="project" value="InterPro"/>
</dbReference>
<dbReference type="OrthoDB" id="630895at2759"/>
<keyword evidence="3" id="KW-1185">Reference proteome</keyword>
<dbReference type="Gene3D" id="3.40.630.30">
    <property type="match status" value="1"/>
</dbReference>
<evidence type="ECO:0000313" key="3">
    <source>
        <dbReference type="Proteomes" id="UP000243515"/>
    </source>
</evidence>
<gene>
    <name evidence="2" type="ORF">Egran_05333</name>
</gene>
<proteinExistence type="predicted"/>
<dbReference type="InterPro" id="IPR000182">
    <property type="entry name" value="GNAT_dom"/>
</dbReference>
<accession>A0A232LRW1</accession>
<evidence type="ECO:0000259" key="1">
    <source>
        <dbReference type="Pfam" id="PF13302"/>
    </source>
</evidence>
<protein>
    <recommendedName>
        <fullName evidence="1">N-acetyltransferase domain-containing protein</fullName>
    </recommendedName>
</protein>